<proteinExistence type="predicted"/>
<dbReference type="EMBL" id="PJAI02000020">
    <property type="protein sequence ID" value="TYK64634.1"/>
    <property type="molecule type" value="Genomic_DNA"/>
</dbReference>
<accession>A0ABY3MTX1</accession>
<evidence type="ECO:0000313" key="3">
    <source>
        <dbReference type="EMBL" id="TYK64634.1"/>
    </source>
</evidence>
<name>A0ABY3MTX1_9GAMM</name>
<keyword evidence="1" id="KW-0732">Signal</keyword>
<dbReference type="NCBIfam" id="TIGR04215">
    <property type="entry name" value="choice_anch_A"/>
    <property type="match status" value="1"/>
</dbReference>
<gene>
    <name evidence="3" type="ORF">CWS31_014360</name>
</gene>
<dbReference type="Proteomes" id="UP000815846">
    <property type="component" value="Unassembled WGS sequence"/>
</dbReference>
<evidence type="ECO:0000256" key="1">
    <source>
        <dbReference type="SAM" id="SignalP"/>
    </source>
</evidence>
<feature type="chain" id="PRO_5047075490" evidence="1">
    <location>
        <begin position="23"/>
        <end position="336"/>
    </location>
</feature>
<sequence length="336" mass="35835">MTVTKFTAILSLLTCFSCSVTAGSFVLQDYNVVTIEDFQTSSHVDGKVFVGGDLIANSKIGVGEHLTSPYAGATLQVAGSVQGSSGISVKGSMEVGSSNSLSTFDNGHKVRVNNQEIQNSSGISINADLTTTAINFKNELEQASTSFQNMASTNNTITYKENKKYTLTVDESLGADDYAVFDLDSMNKFFSNSANQEAEIIANNINDIAGIIINVSGTTINQAQNNNMLGNIFSNFREKILWNFYEATTITLSANNFMGTLLAPLATVTAMGNIDGAVGAYSLITNREIHLVGSEVSPTPLVKVNEPATLLLFGFAFIALARRLTAKSSATKFSNT</sequence>
<evidence type="ECO:0000313" key="4">
    <source>
        <dbReference type="Proteomes" id="UP000815846"/>
    </source>
</evidence>
<protein>
    <submittedName>
        <fullName evidence="3">Choice-of-anchor A family protein</fullName>
    </submittedName>
</protein>
<reference evidence="3 4" key="1">
    <citation type="submission" date="2019-08" db="EMBL/GenBank/DDBJ databases">
        <title>Microbe sample from Colwellia echini.</title>
        <authorList>
            <person name="Christiansen L."/>
            <person name="Pathiraja D."/>
            <person name="Schultz-Johansen M."/>
            <person name="Choi I.-G."/>
            <person name="Stougaard P."/>
        </authorList>
    </citation>
    <scope>NUCLEOTIDE SEQUENCE [LARGE SCALE GENOMIC DNA]</scope>
    <source>
        <strain evidence="3 4">A3</strain>
    </source>
</reference>
<feature type="signal peptide" evidence="1">
    <location>
        <begin position="1"/>
        <end position="22"/>
    </location>
</feature>
<dbReference type="InterPro" id="IPR026588">
    <property type="entry name" value="Choice_anch_A"/>
</dbReference>
<organism evidence="3 4">
    <name type="scientific">Colwellia echini</name>
    <dbReference type="NCBI Taxonomy" id="1982103"/>
    <lineage>
        <taxon>Bacteria</taxon>
        <taxon>Pseudomonadati</taxon>
        <taxon>Pseudomonadota</taxon>
        <taxon>Gammaproteobacteria</taxon>
        <taxon>Alteromonadales</taxon>
        <taxon>Colwelliaceae</taxon>
        <taxon>Colwellia</taxon>
    </lineage>
</organism>
<feature type="domain" description="Choice-of-anchor A" evidence="2">
    <location>
        <begin position="27"/>
        <end position="291"/>
    </location>
</feature>
<comment type="caution">
    <text evidence="3">The sequence shown here is derived from an EMBL/GenBank/DDBJ whole genome shotgun (WGS) entry which is preliminary data.</text>
</comment>
<evidence type="ECO:0000259" key="2">
    <source>
        <dbReference type="Pfam" id="PF20597"/>
    </source>
</evidence>
<dbReference type="Pfam" id="PF20597">
    <property type="entry name" value="pAdhesive_15"/>
    <property type="match status" value="1"/>
</dbReference>
<keyword evidence="4" id="KW-1185">Reference proteome</keyword>